<gene>
    <name evidence="6" type="ORF">ACFPM8_11160</name>
</gene>
<dbReference type="PROSITE" id="PS50931">
    <property type="entry name" value="HTH_LYSR"/>
    <property type="match status" value="1"/>
</dbReference>
<keyword evidence="2" id="KW-0805">Transcription regulation</keyword>
<evidence type="ECO:0000256" key="1">
    <source>
        <dbReference type="ARBA" id="ARBA00009437"/>
    </source>
</evidence>
<feature type="domain" description="HTH lysR-type" evidence="5">
    <location>
        <begin position="1"/>
        <end position="62"/>
    </location>
</feature>
<proteinExistence type="inferred from homology"/>
<dbReference type="SUPFAM" id="SSF53850">
    <property type="entry name" value="Periplasmic binding protein-like II"/>
    <property type="match status" value="1"/>
</dbReference>
<dbReference type="SUPFAM" id="SSF46785">
    <property type="entry name" value="Winged helix' DNA-binding domain"/>
    <property type="match status" value="1"/>
</dbReference>
<accession>A0ABW0M8J5</accession>
<reference evidence="7" key="1">
    <citation type="journal article" date="2019" name="Int. J. Syst. Evol. Microbiol.">
        <title>The Global Catalogue of Microorganisms (GCM) 10K type strain sequencing project: providing services to taxonomists for standard genome sequencing and annotation.</title>
        <authorList>
            <consortium name="The Broad Institute Genomics Platform"/>
            <consortium name="The Broad Institute Genome Sequencing Center for Infectious Disease"/>
            <person name="Wu L."/>
            <person name="Ma J."/>
        </authorList>
    </citation>
    <scope>NUCLEOTIDE SEQUENCE [LARGE SCALE GENOMIC DNA]</scope>
    <source>
        <strain evidence="7">JCM 17066</strain>
    </source>
</reference>
<sequence>MNQLAQITSMAIFAKVVDTMSYTEAARAIGVSKSAVSKELARLEAVLGVSLLKRTTRKIEVTDVGHTYYKYCARMLTEVQSADAFMDKYHADPVGNLRVVSPVTFGNRVIVPLLNQFAAKYVNVQVELELTDRQIDPEEANIDVAIFINRVKPEPGLGRTLMEIEWGLFASPAYLERHPAISDPDQLGRHLFLLFRGSAHTTVVAMRKHKREVEVRVRCIMRSNNSVALLNGALDDLGVAYLPRYVAREAVEEKTLIPIFPDWTFEKRFAYVAYREDALVPPRVLSFVQYLTENFEQT</sequence>
<dbReference type="Proteomes" id="UP001596045">
    <property type="component" value="Unassembled WGS sequence"/>
</dbReference>
<evidence type="ECO:0000256" key="4">
    <source>
        <dbReference type="ARBA" id="ARBA00023163"/>
    </source>
</evidence>
<dbReference type="InterPro" id="IPR058163">
    <property type="entry name" value="LysR-type_TF_proteobact-type"/>
</dbReference>
<comment type="caution">
    <text evidence="6">The sequence shown here is derived from an EMBL/GenBank/DDBJ whole genome shotgun (WGS) entry which is preliminary data.</text>
</comment>
<dbReference type="InterPro" id="IPR036390">
    <property type="entry name" value="WH_DNA-bd_sf"/>
</dbReference>
<evidence type="ECO:0000259" key="5">
    <source>
        <dbReference type="PROSITE" id="PS50931"/>
    </source>
</evidence>
<dbReference type="PANTHER" id="PTHR30537">
    <property type="entry name" value="HTH-TYPE TRANSCRIPTIONAL REGULATOR"/>
    <property type="match status" value="1"/>
</dbReference>
<dbReference type="InterPro" id="IPR000847">
    <property type="entry name" value="LysR_HTH_N"/>
</dbReference>
<dbReference type="Pfam" id="PF00126">
    <property type="entry name" value="HTH_1"/>
    <property type="match status" value="1"/>
</dbReference>
<keyword evidence="7" id="KW-1185">Reference proteome</keyword>
<dbReference type="EMBL" id="JBHSMT010000014">
    <property type="protein sequence ID" value="MFC5474514.1"/>
    <property type="molecule type" value="Genomic_DNA"/>
</dbReference>
<dbReference type="PRINTS" id="PR00039">
    <property type="entry name" value="HTHLYSR"/>
</dbReference>
<dbReference type="Gene3D" id="1.10.10.10">
    <property type="entry name" value="Winged helix-like DNA-binding domain superfamily/Winged helix DNA-binding domain"/>
    <property type="match status" value="1"/>
</dbReference>
<keyword evidence="4" id="KW-0804">Transcription</keyword>
<comment type="similarity">
    <text evidence="1">Belongs to the LysR transcriptional regulatory family.</text>
</comment>
<dbReference type="Gene3D" id="3.40.190.290">
    <property type="match status" value="1"/>
</dbReference>
<dbReference type="PANTHER" id="PTHR30537:SF66">
    <property type="entry name" value="IRON-REGULATED VIRULENCE REGULATORY PROTEIN IRGB"/>
    <property type="match status" value="1"/>
</dbReference>
<evidence type="ECO:0000256" key="3">
    <source>
        <dbReference type="ARBA" id="ARBA00023125"/>
    </source>
</evidence>
<dbReference type="InterPro" id="IPR036388">
    <property type="entry name" value="WH-like_DNA-bd_sf"/>
</dbReference>
<evidence type="ECO:0000313" key="6">
    <source>
        <dbReference type="EMBL" id="MFC5474514.1"/>
    </source>
</evidence>
<keyword evidence="3" id="KW-0238">DNA-binding</keyword>
<dbReference type="RefSeq" id="WP_378997618.1">
    <property type="nucleotide sequence ID" value="NZ_JBHSMT010000014.1"/>
</dbReference>
<evidence type="ECO:0000256" key="2">
    <source>
        <dbReference type="ARBA" id="ARBA00023015"/>
    </source>
</evidence>
<name>A0ABW0M8J5_9BURK</name>
<protein>
    <submittedName>
        <fullName evidence="6">LysR family transcriptional regulator</fullName>
    </submittedName>
</protein>
<dbReference type="Pfam" id="PF03466">
    <property type="entry name" value="LysR_substrate"/>
    <property type="match status" value="1"/>
</dbReference>
<dbReference type="CDD" id="cd08422">
    <property type="entry name" value="PBP2_CrgA_like"/>
    <property type="match status" value="1"/>
</dbReference>
<organism evidence="6 7">
    <name type="scientific">Paraherbaspirillum soli</name>
    <dbReference type="NCBI Taxonomy" id="631222"/>
    <lineage>
        <taxon>Bacteria</taxon>
        <taxon>Pseudomonadati</taxon>
        <taxon>Pseudomonadota</taxon>
        <taxon>Betaproteobacteria</taxon>
        <taxon>Burkholderiales</taxon>
        <taxon>Oxalobacteraceae</taxon>
        <taxon>Paraherbaspirillum</taxon>
    </lineage>
</organism>
<dbReference type="InterPro" id="IPR005119">
    <property type="entry name" value="LysR_subst-bd"/>
</dbReference>
<evidence type="ECO:0000313" key="7">
    <source>
        <dbReference type="Proteomes" id="UP001596045"/>
    </source>
</evidence>